<sequence>MMRSRSNRCNRALQIYGFVSLSRSDVAFLKEGTAPFTTVDIGDFNNDELVLPTIVNWCKTIEHFAYMDYFKDCYVPSPPDDDQTFFHWLLARHRSTVRSLAIGYFHRMPGRPLDVTGLPALETLTILWTTFTANPHCRIDDLDATDAANALLAPKLRNLTLVMETFNRFSDRFSACPRGTHGTELDQWLGQFMEIARQRHSPLQRIRIVYDGRREGCVGGCNFPENVMNPLFEAAKRLDFTLVFEEETIDSWH</sequence>
<dbReference type="Proteomes" id="UP000504638">
    <property type="component" value="Unplaced"/>
</dbReference>
<keyword evidence="2" id="KW-1185">Reference proteome</keyword>
<evidence type="ECO:0000313" key="3">
    <source>
        <dbReference type="RefSeq" id="XP_033536912.1"/>
    </source>
</evidence>
<organism evidence="1">
    <name type="scientific">Eremomyces bilateralis CBS 781.70</name>
    <dbReference type="NCBI Taxonomy" id="1392243"/>
    <lineage>
        <taxon>Eukaryota</taxon>
        <taxon>Fungi</taxon>
        <taxon>Dikarya</taxon>
        <taxon>Ascomycota</taxon>
        <taxon>Pezizomycotina</taxon>
        <taxon>Dothideomycetes</taxon>
        <taxon>Dothideomycetes incertae sedis</taxon>
        <taxon>Eremomycetales</taxon>
        <taxon>Eremomycetaceae</taxon>
        <taxon>Eremomyces</taxon>
    </lineage>
</organism>
<dbReference type="GeneID" id="54415277"/>
<dbReference type="RefSeq" id="XP_033536912.1">
    <property type="nucleotide sequence ID" value="XM_033674707.1"/>
</dbReference>
<gene>
    <name evidence="1 3" type="ORF">P152DRAFT_251151</name>
</gene>
<protein>
    <submittedName>
        <fullName evidence="1 3">Uncharacterized protein</fullName>
    </submittedName>
</protein>
<dbReference type="OrthoDB" id="5138542at2759"/>
<dbReference type="AlphaFoldDB" id="A0A6G1GBK3"/>
<accession>A0A6G1GBK3</accession>
<proteinExistence type="predicted"/>
<reference evidence="3" key="2">
    <citation type="submission" date="2020-04" db="EMBL/GenBank/DDBJ databases">
        <authorList>
            <consortium name="NCBI Genome Project"/>
        </authorList>
    </citation>
    <scope>NUCLEOTIDE SEQUENCE</scope>
    <source>
        <strain evidence="3">CBS 781.70</strain>
    </source>
</reference>
<name>A0A6G1GBK3_9PEZI</name>
<dbReference type="EMBL" id="ML975152">
    <property type="protein sequence ID" value="KAF1815281.1"/>
    <property type="molecule type" value="Genomic_DNA"/>
</dbReference>
<reference evidence="3" key="3">
    <citation type="submission" date="2025-04" db="UniProtKB">
        <authorList>
            <consortium name="RefSeq"/>
        </authorList>
    </citation>
    <scope>IDENTIFICATION</scope>
    <source>
        <strain evidence="3">CBS 781.70</strain>
    </source>
</reference>
<reference evidence="1 3" key="1">
    <citation type="submission" date="2020-01" db="EMBL/GenBank/DDBJ databases">
        <authorList>
            <consortium name="DOE Joint Genome Institute"/>
            <person name="Haridas S."/>
            <person name="Albert R."/>
            <person name="Binder M."/>
            <person name="Bloem J."/>
            <person name="Labutti K."/>
            <person name="Salamov A."/>
            <person name="Andreopoulos B."/>
            <person name="Baker S.E."/>
            <person name="Barry K."/>
            <person name="Bills G."/>
            <person name="Bluhm B.H."/>
            <person name="Cannon C."/>
            <person name="Castanera R."/>
            <person name="Culley D.E."/>
            <person name="Daum C."/>
            <person name="Ezra D."/>
            <person name="Gonzalez J.B."/>
            <person name="Henrissat B."/>
            <person name="Kuo A."/>
            <person name="Liang C."/>
            <person name="Lipzen A."/>
            <person name="Lutzoni F."/>
            <person name="Magnuson J."/>
            <person name="Mondo S."/>
            <person name="Nolan M."/>
            <person name="Ohm R."/>
            <person name="Pangilinan J."/>
            <person name="Park H.-J."/>
            <person name="Ramirez L."/>
            <person name="Alfaro M."/>
            <person name="Sun H."/>
            <person name="Tritt A."/>
            <person name="Yoshinaga Y."/>
            <person name="Zwiers L.-H."/>
            <person name="Turgeon B.G."/>
            <person name="Goodwin S.B."/>
            <person name="Spatafora J.W."/>
            <person name="Crous P.W."/>
            <person name="Grigoriev I.V."/>
        </authorList>
    </citation>
    <scope>NUCLEOTIDE SEQUENCE</scope>
    <source>
        <strain evidence="1 3">CBS 781.70</strain>
    </source>
</reference>
<evidence type="ECO:0000313" key="1">
    <source>
        <dbReference type="EMBL" id="KAF1815281.1"/>
    </source>
</evidence>
<evidence type="ECO:0000313" key="2">
    <source>
        <dbReference type="Proteomes" id="UP000504638"/>
    </source>
</evidence>